<dbReference type="GO" id="GO:0016491">
    <property type="term" value="F:oxidoreductase activity"/>
    <property type="evidence" value="ECO:0007669"/>
    <property type="project" value="InterPro"/>
</dbReference>
<feature type="domain" description="Ketosynthase family 3 (KS3)" evidence="8">
    <location>
        <begin position="5"/>
        <end position="420"/>
    </location>
</feature>
<dbReference type="InterPro" id="IPR020807">
    <property type="entry name" value="PKS_DH"/>
</dbReference>
<dbReference type="Pfam" id="PF14765">
    <property type="entry name" value="PS-DH"/>
    <property type="match status" value="1"/>
</dbReference>
<feature type="domain" description="PKS/mFAS DH" evidence="9">
    <location>
        <begin position="868"/>
        <end position="1131"/>
    </location>
</feature>
<dbReference type="OrthoDB" id="329835at2759"/>
<dbReference type="Pfam" id="PF00109">
    <property type="entry name" value="ketoacyl-synt"/>
    <property type="match status" value="1"/>
</dbReference>
<dbReference type="InterPro" id="IPR016039">
    <property type="entry name" value="Thiolase-like"/>
</dbReference>
<dbReference type="InterPro" id="IPR049900">
    <property type="entry name" value="PKS_mFAS_DH"/>
</dbReference>
<dbReference type="Pfam" id="PF02801">
    <property type="entry name" value="Ketoacyl-synt_C"/>
    <property type="match status" value="1"/>
</dbReference>
<dbReference type="Gene3D" id="3.40.47.10">
    <property type="match status" value="1"/>
</dbReference>
<dbReference type="InterPro" id="IPR013217">
    <property type="entry name" value="Methyltransf_12"/>
</dbReference>
<keyword evidence="2" id="KW-0597">Phosphoprotein</keyword>
<dbReference type="Gene3D" id="3.30.70.3290">
    <property type="match status" value="1"/>
</dbReference>
<dbReference type="GO" id="GO:0008168">
    <property type="term" value="F:methyltransferase activity"/>
    <property type="evidence" value="ECO:0007669"/>
    <property type="project" value="UniProtKB-KW"/>
</dbReference>
<feature type="region of interest" description="N-terminal hotdog fold" evidence="6">
    <location>
        <begin position="868"/>
        <end position="971"/>
    </location>
</feature>
<dbReference type="SMART" id="SM00827">
    <property type="entry name" value="PKS_AT"/>
    <property type="match status" value="1"/>
</dbReference>
<dbReference type="GO" id="GO:0006633">
    <property type="term" value="P:fatty acid biosynthetic process"/>
    <property type="evidence" value="ECO:0007669"/>
    <property type="project" value="InterPro"/>
</dbReference>
<keyword evidence="1" id="KW-0596">Phosphopantetheine</keyword>
<dbReference type="SMART" id="SM00822">
    <property type="entry name" value="PKS_KR"/>
    <property type="match status" value="1"/>
</dbReference>
<dbReference type="InterPro" id="IPR057326">
    <property type="entry name" value="KR_dom"/>
</dbReference>
<dbReference type="Proteomes" id="UP000247810">
    <property type="component" value="Unassembled WGS sequence"/>
</dbReference>
<dbReference type="SUPFAM" id="SSF51735">
    <property type="entry name" value="NAD(P)-binding Rossmann-fold domains"/>
    <property type="match status" value="2"/>
</dbReference>
<gene>
    <name evidence="10" type="ORF">BO71DRAFT_464582</name>
</gene>
<dbReference type="InterPro" id="IPR014030">
    <property type="entry name" value="Ketoacyl_synth_N"/>
</dbReference>
<feature type="active site" description="Proton donor; for dehydratase activity" evidence="6">
    <location>
        <position position="1041"/>
    </location>
</feature>
<dbReference type="STRING" id="1448320.A0A319F0A1"/>
<dbReference type="Pfam" id="PF16197">
    <property type="entry name" value="KAsynt_C_assoc"/>
    <property type="match status" value="1"/>
</dbReference>
<dbReference type="InterPro" id="IPR016036">
    <property type="entry name" value="Malonyl_transacylase_ACP-bd"/>
</dbReference>
<dbReference type="InterPro" id="IPR029063">
    <property type="entry name" value="SAM-dependent_MTases_sf"/>
</dbReference>
<dbReference type="Pfam" id="PF08659">
    <property type="entry name" value="KR"/>
    <property type="match status" value="1"/>
</dbReference>
<dbReference type="InterPro" id="IPR020841">
    <property type="entry name" value="PKS_Beta-ketoAc_synthase_dom"/>
</dbReference>
<dbReference type="Pfam" id="PF00698">
    <property type="entry name" value="Acyl_transf_1"/>
    <property type="match status" value="1"/>
</dbReference>
<dbReference type="InterPro" id="IPR016035">
    <property type="entry name" value="Acyl_Trfase/lysoPLipase"/>
</dbReference>
<dbReference type="Pfam" id="PF00550">
    <property type="entry name" value="PP-binding"/>
    <property type="match status" value="1"/>
</dbReference>
<evidence type="ECO:0000256" key="5">
    <source>
        <dbReference type="ARBA" id="ARBA00023268"/>
    </source>
</evidence>
<feature type="region of interest" description="C-terminal hotdog fold" evidence="6">
    <location>
        <begin position="981"/>
        <end position="1131"/>
    </location>
</feature>
<dbReference type="Pfam" id="PF08242">
    <property type="entry name" value="Methyltransf_12"/>
    <property type="match status" value="1"/>
</dbReference>
<keyword evidence="3" id="KW-0489">Methyltransferase</keyword>
<dbReference type="SUPFAM" id="SSF55048">
    <property type="entry name" value="Probable ACP-binding domain of malonyl-CoA ACP transacylase"/>
    <property type="match status" value="1"/>
</dbReference>
<reference evidence="10 11" key="1">
    <citation type="submission" date="2018-02" db="EMBL/GenBank/DDBJ databases">
        <title>The genomes of Aspergillus section Nigri reveals drivers in fungal speciation.</title>
        <authorList>
            <consortium name="DOE Joint Genome Institute"/>
            <person name="Vesth T.C."/>
            <person name="Nybo J."/>
            <person name="Theobald S."/>
            <person name="Brandl J."/>
            <person name="Frisvad J.C."/>
            <person name="Nielsen K.F."/>
            <person name="Lyhne E.K."/>
            <person name="Kogle M.E."/>
            <person name="Kuo A."/>
            <person name="Riley R."/>
            <person name="Clum A."/>
            <person name="Nolan M."/>
            <person name="Lipzen A."/>
            <person name="Salamov A."/>
            <person name="Henrissat B."/>
            <person name="Wiebenga A."/>
            <person name="De vries R.P."/>
            <person name="Grigoriev I.V."/>
            <person name="Mortensen U.H."/>
            <person name="Andersen M.R."/>
            <person name="Baker S.E."/>
        </authorList>
    </citation>
    <scope>NUCLEOTIDE SEQUENCE [LARGE SCALE GENOMIC DNA]</scope>
    <source>
        <strain evidence="10 11">CBS 707.79</strain>
    </source>
</reference>
<evidence type="ECO:0000313" key="10">
    <source>
        <dbReference type="EMBL" id="PYH97832.1"/>
    </source>
</evidence>
<dbReference type="PROSITE" id="PS52004">
    <property type="entry name" value="KS3_2"/>
    <property type="match status" value="1"/>
</dbReference>
<feature type="domain" description="Carrier" evidence="7">
    <location>
        <begin position="2265"/>
        <end position="2344"/>
    </location>
</feature>
<dbReference type="InterPro" id="IPR018201">
    <property type="entry name" value="Ketoacyl_synth_AS"/>
</dbReference>
<sequence length="2368" mass="262553">MQGVFIPIAIVGMSMRLPGGVRTEDQFRDTLIKKGDGLCEVPKSRYTVESFYHPSKGGCVKTKNGYFLQDDPGYFDAPFFSVRDYEAACMDPQQRLLLELVWECLENAGETDWEGKEIGCYVGVFGEDWLSLAPRDPQTVNRFHAIGTGDYALANSISYKYDFRGPSMTIQTGCSSSLIAIHEACQSLAIGACSSAIVAGSSLILTPTMTASLFSDMVLSPSGVCRTFDANADGYGCGEAINAVYLKRLDHAIQANDPIRAVIRSTAVNFDGRKTNMTAPSIPSQESLLRSAYRRAGIDDPLETAFVECHGTGTVAGDKVEITALSNFLQPRGVVIGAVKPNFGHSEGASGITSLIKATLSLERTIIPPNAHIETLIPGIPKASFIVPLEPMNWPADRRQRVGINGFGVGGANVHVILDSASEFCRRYPATQPSFLVERTKLLVISARDPKSLKARIQQVTDYVNINPHKLHDLSFTLGVRREHLSHRAFCISSRNVLLESTNFQRALAKKSPQLSFTYDEFRADMLALEENLKSIEDSPSWSLQAELYRMTESRVNEAEFCQPLYTAVQIGLVNLFASWGIRPAAVVGHSSGEIAAAYVAGAISAKSAIILAYYRGKLAYSQKGYGGMASIGLSTEDVAQYLLDGVVIACKNSPKSVTLSGERGQIDLIVERIKAELPDTFCRKLDLDVAYHSHYMKALGSVYEDSISRHLKVSHQMLPMFSSVTTRVVKDPSELNSVYWQRNLESPVLFNDAINNLLGRYSHHILLEIGPHSALSGPLKQIFNNHGLKQTPVYVPTLIRYDTNCAAQLLSAIGHLHINGAFTNLTEVNGQGRPLTDLPPYPWQHGMRYWNEGRLVRDWRLSKAPYHELLGLRCTESTDLQPTWRNILRLGSVTWLSEHLVRGQVMFPGAGYIAMAGEVRQLSPNSEGYSVKGVNDLMSSEWFSFAIATYNANEWTENCSGHVRVGFEQQPGPMKVENYARRVSSVKWYHTLSSLGLSYGAQFRGLQDISADPRGGRAPARVNGMQQHESLYRIHPTVIDQCLQLMSVAGAAGIPRRIIKNVLPASIREMVIVGGDHMDVNLTVKEESGNSMVANATAMLDEQVMLSMTHGMLFSMGGENTRPMPLMAQIQWRPDLEFQDPHSLLPQSQLSEFEKRLLGMVNQITFLYIIQTANKIRHIQPEAPHLAKWKSCLVAEATKMSKYNEELDPDFRTWLDMFSDEKDVLIKELASKMINQEDDTKLSTMCMDVIYVNSQDIMANKVSPLDVLMADNRLGRYFAFPQKYVDWSIFLTLLCHSKPAMHVLEIGGGTGGATEAALQSLCASGVPMYANYVFTDIAPIFLTGARNKFECYGNMEYKTLDISRDPLEQGFAAHTFDLIIASNVLHATLSLKQSLDNVKKLLAPTGRLLFQELYSELLCTDYILGTLPGWWIGEKDGRVNRPYISSEKWDEKLQSAGFTGAEATSYDFEAPYRSSATMVTRLLPSPFMQQTISLLIADPRSPSIWAKAVHSELTGLGHAMGWTTLTDSPTDSNSIIFLLDQEEPWFYGMSEQKYQALKTYLTQANNSLLIWNPDFGLTHGFVRSVRQEMVLDFCMLEVESSDIDAAKALGDILQKVTISRKRSDPNLDYEFDFHSNTIYSGRCEWVLEGQKPLTEPKLELPKRIHVRRSGQLDSLTWLEVDEEDLRDTDVDIEIHYVGLNFRDVLVAMGYVGNTHEVGLEACGIVQRVGNHVTDLVSGDKVLVFNPGALRTRMVVNRKLCRKLPKGLPLEDGANIALVYVTVIYSLVYHGQIKKDQTVLIHSACGGVGLAAIQVCKLFGAEIYATVGNETKRDHLVNSLGIPPTHIFDSRNASFLPSLMEATGGRGVDIVLNSHAGNLLHASWACVAPFGRMIELGKRDFILNGILELKPFLDNRSFFGVDLLEPGKAETEEFGRAITQLMEWYEEGKIQPIRPVTMFEACDGVEAFRYMQKGTHIGKIKSVSFSSNASYLLVGGLGGVGRAVSTWMVERGAPHLTYLSQSAGASDDDVRFINELEVMGCHVQCVKGSVTSIKDIKRAVSECKKPLKGVLQIHYDGPFLERSYEDWQMSIASKVQGTWNLHNSVTQESLDFFVLFESVIGLCGNANQTNYAAANTFCDAFTRYRRQLGLPSSTLVLGGIGEMGLISRQPKLLQTMRAVGVWLLGEEEVLEGLEMCIPHSHSPRPSEPRVQTSAPLIVGLGYVKPISDPAVRPLWDKDFRQGSEEVSGNLLRDLVSRAEQDPSIVLLKESGDLVMKETTRLLKKLLSVSEDLDEEQQLEVVIDSLASIEIRSWVRRNLGFEVTLAEIAKARTIEGLAQFTTDRLRAHFMAKMENSAGADEEVPAKVSD</sequence>
<dbReference type="EMBL" id="KZ825818">
    <property type="protein sequence ID" value="PYH97832.1"/>
    <property type="molecule type" value="Genomic_DNA"/>
</dbReference>
<feature type="active site" description="Proton acceptor; for dehydratase activity" evidence="6">
    <location>
        <position position="900"/>
    </location>
</feature>
<dbReference type="InterPro" id="IPR020843">
    <property type="entry name" value="ER"/>
</dbReference>
<keyword evidence="11" id="KW-1185">Reference proteome</keyword>
<dbReference type="InterPro" id="IPR014043">
    <property type="entry name" value="Acyl_transferase_dom"/>
</dbReference>
<evidence type="ECO:0000313" key="11">
    <source>
        <dbReference type="Proteomes" id="UP000247810"/>
    </source>
</evidence>
<dbReference type="FunFam" id="3.40.50.720:FF:000209">
    <property type="entry name" value="Polyketide synthase Pks12"/>
    <property type="match status" value="1"/>
</dbReference>
<dbReference type="Gene3D" id="3.40.50.150">
    <property type="entry name" value="Vaccinia Virus protein VP39"/>
    <property type="match status" value="1"/>
</dbReference>
<dbReference type="InterPro" id="IPR050091">
    <property type="entry name" value="PKS_NRPS_Biosynth_Enz"/>
</dbReference>
<dbReference type="SUPFAM" id="SSF53901">
    <property type="entry name" value="Thiolase-like"/>
    <property type="match status" value="1"/>
</dbReference>
<dbReference type="Gene3D" id="3.40.50.720">
    <property type="entry name" value="NAD(P)-binding Rossmann-like Domain"/>
    <property type="match status" value="2"/>
</dbReference>
<dbReference type="Pfam" id="PF08240">
    <property type="entry name" value="ADH_N"/>
    <property type="match status" value="1"/>
</dbReference>
<dbReference type="InterPro" id="IPR011032">
    <property type="entry name" value="GroES-like_sf"/>
</dbReference>
<dbReference type="GO" id="GO:0004312">
    <property type="term" value="F:fatty acid synthase activity"/>
    <property type="evidence" value="ECO:0007669"/>
    <property type="project" value="TreeGrafter"/>
</dbReference>
<dbReference type="SUPFAM" id="SSF50129">
    <property type="entry name" value="GroES-like"/>
    <property type="match status" value="1"/>
</dbReference>
<dbReference type="Gene3D" id="3.40.366.10">
    <property type="entry name" value="Malonyl-Coenzyme A Acyl Carrier Protein, domain 2"/>
    <property type="match status" value="1"/>
</dbReference>
<dbReference type="SMART" id="SM00829">
    <property type="entry name" value="PKS_ER"/>
    <property type="match status" value="1"/>
</dbReference>
<dbReference type="InterPro" id="IPR042104">
    <property type="entry name" value="PKS_dehydratase_sf"/>
</dbReference>
<dbReference type="InterPro" id="IPR036736">
    <property type="entry name" value="ACP-like_sf"/>
</dbReference>
<dbReference type="GO" id="GO:1901336">
    <property type="term" value="P:lactone biosynthetic process"/>
    <property type="evidence" value="ECO:0007669"/>
    <property type="project" value="UniProtKB-ARBA"/>
</dbReference>
<dbReference type="PANTHER" id="PTHR43775:SF49">
    <property type="entry name" value="SYNTHASE, PUTATIVE (JCVI)-RELATED"/>
    <property type="match status" value="1"/>
</dbReference>
<dbReference type="InterPro" id="IPR049551">
    <property type="entry name" value="PKS_DH_C"/>
</dbReference>
<dbReference type="CDD" id="cd05195">
    <property type="entry name" value="enoyl_red"/>
    <property type="match status" value="1"/>
</dbReference>
<dbReference type="PROSITE" id="PS52019">
    <property type="entry name" value="PKS_MFAS_DH"/>
    <property type="match status" value="1"/>
</dbReference>
<dbReference type="SMART" id="SM00826">
    <property type="entry name" value="PKS_DH"/>
    <property type="match status" value="1"/>
</dbReference>
<dbReference type="SUPFAM" id="SSF53335">
    <property type="entry name" value="S-adenosyl-L-methionine-dependent methyltransferases"/>
    <property type="match status" value="1"/>
</dbReference>
<dbReference type="Gene3D" id="3.90.180.10">
    <property type="entry name" value="Medium-chain alcohol dehydrogenases, catalytic domain"/>
    <property type="match status" value="1"/>
</dbReference>
<dbReference type="SUPFAM" id="SSF52151">
    <property type="entry name" value="FabD/lysophospholipase-like"/>
    <property type="match status" value="1"/>
</dbReference>
<dbReference type="InterPro" id="IPR013154">
    <property type="entry name" value="ADH-like_N"/>
</dbReference>
<dbReference type="PANTHER" id="PTHR43775">
    <property type="entry name" value="FATTY ACID SYNTHASE"/>
    <property type="match status" value="1"/>
</dbReference>
<evidence type="ECO:0000259" key="7">
    <source>
        <dbReference type="PROSITE" id="PS50075"/>
    </source>
</evidence>
<keyword evidence="4" id="KW-0808">Transferase</keyword>
<organism evidence="10 11">
    <name type="scientific">Aspergillus ellipticus CBS 707.79</name>
    <dbReference type="NCBI Taxonomy" id="1448320"/>
    <lineage>
        <taxon>Eukaryota</taxon>
        <taxon>Fungi</taxon>
        <taxon>Dikarya</taxon>
        <taxon>Ascomycota</taxon>
        <taxon>Pezizomycotina</taxon>
        <taxon>Eurotiomycetes</taxon>
        <taxon>Eurotiomycetidae</taxon>
        <taxon>Eurotiales</taxon>
        <taxon>Aspergillaceae</taxon>
        <taxon>Aspergillus</taxon>
        <taxon>Aspergillus subgen. Circumdati</taxon>
    </lineage>
</organism>
<dbReference type="InterPro" id="IPR009081">
    <property type="entry name" value="PP-bd_ACP"/>
</dbReference>
<dbReference type="CDD" id="cd00833">
    <property type="entry name" value="PKS"/>
    <property type="match status" value="1"/>
</dbReference>
<evidence type="ECO:0000256" key="6">
    <source>
        <dbReference type="PROSITE-ProRule" id="PRU01363"/>
    </source>
</evidence>
<dbReference type="Gene3D" id="3.10.129.110">
    <property type="entry name" value="Polyketide synthase dehydratase"/>
    <property type="match status" value="1"/>
</dbReference>
<dbReference type="Pfam" id="PF21089">
    <property type="entry name" value="PKS_DH_N"/>
    <property type="match status" value="1"/>
</dbReference>
<dbReference type="InterPro" id="IPR014031">
    <property type="entry name" value="Ketoacyl_synth_C"/>
</dbReference>
<dbReference type="InterPro" id="IPR013968">
    <property type="entry name" value="PKS_KR"/>
</dbReference>
<proteinExistence type="predicted"/>
<protein>
    <submittedName>
        <fullName evidence="10">Putative polyketide synthase</fullName>
    </submittedName>
</protein>
<dbReference type="VEuPathDB" id="FungiDB:BO71DRAFT_464582"/>
<dbReference type="Pfam" id="PF13602">
    <property type="entry name" value="ADH_zinc_N_2"/>
    <property type="match status" value="1"/>
</dbReference>
<evidence type="ECO:0000256" key="2">
    <source>
        <dbReference type="ARBA" id="ARBA00022553"/>
    </source>
</evidence>
<evidence type="ECO:0000259" key="8">
    <source>
        <dbReference type="PROSITE" id="PS52004"/>
    </source>
</evidence>
<accession>A0A319F0A1</accession>
<evidence type="ECO:0000259" key="9">
    <source>
        <dbReference type="PROSITE" id="PS52019"/>
    </source>
</evidence>
<name>A0A319F0A1_9EURO</name>
<dbReference type="SMART" id="SM00825">
    <property type="entry name" value="PKS_KS"/>
    <property type="match status" value="1"/>
</dbReference>
<dbReference type="SUPFAM" id="SSF47336">
    <property type="entry name" value="ACP-like"/>
    <property type="match status" value="1"/>
</dbReference>
<dbReference type="InterPro" id="IPR001227">
    <property type="entry name" value="Ac_transferase_dom_sf"/>
</dbReference>
<dbReference type="InterPro" id="IPR032821">
    <property type="entry name" value="PKS_assoc"/>
</dbReference>
<dbReference type="PROSITE" id="PS50075">
    <property type="entry name" value="CARRIER"/>
    <property type="match status" value="1"/>
</dbReference>
<evidence type="ECO:0000256" key="4">
    <source>
        <dbReference type="ARBA" id="ARBA00022679"/>
    </source>
</evidence>
<dbReference type="InterPro" id="IPR036291">
    <property type="entry name" value="NAD(P)-bd_dom_sf"/>
</dbReference>
<evidence type="ECO:0000256" key="1">
    <source>
        <dbReference type="ARBA" id="ARBA00022450"/>
    </source>
</evidence>
<dbReference type="PROSITE" id="PS00606">
    <property type="entry name" value="KS3_1"/>
    <property type="match status" value="1"/>
</dbReference>
<dbReference type="InterPro" id="IPR049552">
    <property type="entry name" value="PKS_DH_N"/>
</dbReference>
<dbReference type="GO" id="GO:0044550">
    <property type="term" value="P:secondary metabolite biosynthetic process"/>
    <property type="evidence" value="ECO:0007669"/>
    <property type="project" value="UniProtKB-ARBA"/>
</dbReference>
<evidence type="ECO:0000256" key="3">
    <source>
        <dbReference type="ARBA" id="ARBA00022603"/>
    </source>
</evidence>
<dbReference type="GO" id="GO:0004315">
    <property type="term" value="F:3-oxoacyl-[acyl-carrier-protein] synthase activity"/>
    <property type="evidence" value="ECO:0007669"/>
    <property type="project" value="InterPro"/>
</dbReference>
<keyword evidence="5" id="KW-0511">Multifunctional enzyme</keyword>
<dbReference type="GO" id="GO:0032259">
    <property type="term" value="P:methylation"/>
    <property type="evidence" value="ECO:0007669"/>
    <property type="project" value="UniProtKB-KW"/>
</dbReference>